<dbReference type="EMBL" id="CP096019">
    <property type="protein sequence ID" value="UPM43001.1"/>
    <property type="molecule type" value="Genomic_DNA"/>
</dbReference>
<organism evidence="3 4">
    <name type="scientific">Halocatena salina</name>
    <dbReference type="NCBI Taxonomy" id="2934340"/>
    <lineage>
        <taxon>Archaea</taxon>
        <taxon>Methanobacteriati</taxon>
        <taxon>Methanobacteriota</taxon>
        <taxon>Stenosarchaea group</taxon>
        <taxon>Halobacteria</taxon>
        <taxon>Halobacteriales</taxon>
        <taxon>Natronomonadaceae</taxon>
        <taxon>Halocatena</taxon>
    </lineage>
</organism>
<dbReference type="Proteomes" id="UP000831768">
    <property type="component" value="Chromosome"/>
</dbReference>
<gene>
    <name evidence="3" type="ORF">MW046_00775</name>
</gene>
<evidence type="ECO:0000313" key="4">
    <source>
        <dbReference type="Proteomes" id="UP000831768"/>
    </source>
</evidence>
<feature type="region of interest" description="Disordered" evidence="1">
    <location>
        <begin position="1"/>
        <end position="21"/>
    </location>
</feature>
<protein>
    <submittedName>
        <fullName evidence="3">Uncharacterized protein</fullName>
    </submittedName>
</protein>
<evidence type="ECO:0000256" key="2">
    <source>
        <dbReference type="SAM" id="Phobius"/>
    </source>
</evidence>
<proteinExistence type="predicted"/>
<dbReference type="GeneID" id="71926536"/>
<sequence>MAEHESTAIDTDHIERQTAPQQSYTMRDVGIGIVVAIVGMAIVFGVPVLTHL</sequence>
<accession>A0A8U0A1E8</accession>
<dbReference type="Pfam" id="PF24418">
    <property type="entry name" value="DUF7550"/>
    <property type="match status" value="1"/>
</dbReference>
<evidence type="ECO:0000313" key="3">
    <source>
        <dbReference type="EMBL" id="UPM43001.1"/>
    </source>
</evidence>
<dbReference type="RefSeq" id="WP_247993671.1">
    <property type="nucleotide sequence ID" value="NZ_CP096019.1"/>
</dbReference>
<name>A0A8U0A1E8_9EURY</name>
<dbReference type="InterPro" id="IPR055972">
    <property type="entry name" value="DUF7550"/>
</dbReference>
<evidence type="ECO:0000256" key="1">
    <source>
        <dbReference type="SAM" id="MobiDB-lite"/>
    </source>
</evidence>
<keyword evidence="2" id="KW-0812">Transmembrane</keyword>
<keyword evidence="2" id="KW-0472">Membrane</keyword>
<feature type="transmembrane region" description="Helical" evidence="2">
    <location>
        <begin position="29"/>
        <end position="49"/>
    </location>
</feature>
<reference evidence="3" key="1">
    <citation type="submission" date="2022-04" db="EMBL/GenBank/DDBJ databases">
        <title>Halocatena sp. nov., isolated from a salt lake.</title>
        <authorList>
            <person name="Cui H.-L."/>
        </authorList>
    </citation>
    <scope>NUCLEOTIDE SEQUENCE</scope>
    <source>
        <strain evidence="3">AD-1</strain>
    </source>
</reference>
<keyword evidence="4" id="KW-1185">Reference proteome</keyword>
<dbReference type="AlphaFoldDB" id="A0A8U0A1E8"/>
<keyword evidence="2" id="KW-1133">Transmembrane helix</keyword>
<dbReference type="KEGG" id="haad:MW046_00775"/>
<feature type="compositionally biased region" description="Basic and acidic residues" evidence="1">
    <location>
        <begin position="1"/>
        <end position="16"/>
    </location>
</feature>